<feature type="binding site" evidence="3">
    <location>
        <begin position="8"/>
        <end position="15"/>
    </location>
    <ligand>
        <name>ATP</name>
        <dbReference type="ChEBI" id="CHEBI:30616"/>
    </ligand>
</feature>
<dbReference type="Proteomes" id="UP000509626">
    <property type="component" value="Chromosome"/>
</dbReference>
<proteinExistence type="inferred from homology"/>
<dbReference type="SUPFAM" id="SSF52540">
    <property type="entry name" value="P-loop containing nucleoside triphosphate hydrolases"/>
    <property type="match status" value="1"/>
</dbReference>
<evidence type="ECO:0000313" key="6">
    <source>
        <dbReference type="Proteomes" id="UP000509626"/>
    </source>
</evidence>
<keyword evidence="6" id="KW-1185">Reference proteome</keyword>
<keyword evidence="5" id="KW-0966">Cell projection</keyword>
<dbReference type="PANTHER" id="PTHR41930:SF1">
    <property type="entry name" value="DEPHOSPHO-COA KINASE"/>
    <property type="match status" value="1"/>
</dbReference>
<sequence length="221" mass="23326">MRVIGTVGLPGSGKGEAAAVAEERGVPVVTMGDVIREECRRRGLDPAEHHGAVAKALREEEGPAAIADRTVPAVNDAAAAADADVVLVDGLRSTVELERFREAFGEGFLLVAVEAPFDLRAERLGARGRDDSDVDVEALRKREERELAFGMGEVIDAADVTIDNTGTLAAFRRRVADLLDGERGRTDGAPEADRARGSGTREADGARETNGTREADAGGRP</sequence>
<evidence type="ECO:0000256" key="3">
    <source>
        <dbReference type="HAMAP-Rule" id="MF_01111"/>
    </source>
</evidence>
<dbReference type="GO" id="GO:0005524">
    <property type="term" value="F:ATP binding"/>
    <property type="evidence" value="ECO:0007669"/>
    <property type="project" value="UniProtKB-UniRule"/>
</dbReference>
<dbReference type="PANTHER" id="PTHR41930">
    <property type="entry name" value="UPF0200 PROTEIN MJ1399"/>
    <property type="match status" value="1"/>
</dbReference>
<keyword evidence="2 3" id="KW-0067">ATP-binding</keyword>
<dbReference type="GeneID" id="56036616"/>
<comment type="similarity">
    <text evidence="3">Belongs to the UPF0200 family.</text>
</comment>
<evidence type="ECO:0000313" key="5">
    <source>
        <dbReference type="EMBL" id="QLG60962.1"/>
    </source>
</evidence>
<dbReference type="Gene3D" id="3.40.50.300">
    <property type="entry name" value="P-loop containing nucleotide triphosphate hydrolases"/>
    <property type="match status" value="1"/>
</dbReference>
<organism evidence="5 6">
    <name type="scientific">Halorarum salinum</name>
    <dbReference type="NCBI Taxonomy" id="2743089"/>
    <lineage>
        <taxon>Archaea</taxon>
        <taxon>Methanobacteriati</taxon>
        <taxon>Methanobacteriota</taxon>
        <taxon>Stenosarchaea group</taxon>
        <taxon>Halobacteria</taxon>
        <taxon>Halobacteriales</taxon>
        <taxon>Haloferacaceae</taxon>
        <taxon>Halorarum</taxon>
    </lineage>
</organism>
<feature type="region of interest" description="Disordered" evidence="4">
    <location>
        <begin position="181"/>
        <end position="221"/>
    </location>
</feature>
<gene>
    <name evidence="5" type="primary">fliE</name>
    <name evidence="5" type="ORF">HUG12_04115</name>
</gene>
<dbReference type="Pfam" id="PF13207">
    <property type="entry name" value="AAA_17"/>
    <property type="match status" value="1"/>
</dbReference>
<dbReference type="OrthoDB" id="85381at2157"/>
<dbReference type="KEGG" id="halu:HUG12_04115"/>
<evidence type="ECO:0000256" key="1">
    <source>
        <dbReference type="ARBA" id="ARBA00022741"/>
    </source>
</evidence>
<dbReference type="HAMAP" id="MF_01111">
    <property type="entry name" value="UPF0200"/>
    <property type="match status" value="1"/>
</dbReference>
<keyword evidence="5" id="KW-0282">Flagellum</keyword>
<name>A0A7D5QEU2_9EURY</name>
<reference evidence="5 6" key="1">
    <citation type="submission" date="2020-06" db="EMBL/GenBank/DDBJ databases">
        <title>NJ-3-1, isolated from saline soil.</title>
        <authorList>
            <person name="Cui H.L."/>
            <person name="Shi X."/>
        </authorList>
    </citation>
    <scope>NUCLEOTIDE SEQUENCE [LARGE SCALE GENOMIC DNA]</scope>
    <source>
        <strain evidence="5 6">NJ-3-1</strain>
    </source>
</reference>
<keyword evidence="5" id="KW-0969">Cilium</keyword>
<dbReference type="RefSeq" id="WP_179267547.1">
    <property type="nucleotide sequence ID" value="NZ_CP058579.1"/>
</dbReference>
<dbReference type="EMBL" id="CP058579">
    <property type="protein sequence ID" value="QLG60962.1"/>
    <property type="molecule type" value="Genomic_DNA"/>
</dbReference>
<keyword evidence="1 3" id="KW-0547">Nucleotide-binding</keyword>
<protein>
    <recommendedName>
        <fullName evidence="3">UPF0200 protein HUG12_04115</fullName>
    </recommendedName>
</protein>
<dbReference type="AlphaFoldDB" id="A0A7D5QEU2"/>
<dbReference type="InterPro" id="IPR027417">
    <property type="entry name" value="P-loop_NTPase"/>
</dbReference>
<evidence type="ECO:0000256" key="4">
    <source>
        <dbReference type="SAM" id="MobiDB-lite"/>
    </source>
</evidence>
<evidence type="ECO:0000256" key="2">
    <source>
        <dbReference type="ARBA" id="ARBA00022840"/>
    </source>
</evidence>
<dbReference type="InterPro" id="IPR022970">
    <property type="entry name" value="NTP_hydrolase-rel"/>
</dbReference>
<accession>A0A7D5QEU2</accession>